<evidence type="ECO:0000313" key="1">
    <source>
        <dbReference type="EMBL" id="CDZ90293.1"/>
    </source>
</evidence>
<dbReference type="Proteomes" id="UP000042997">
    <property type="component" value="Unassembled WGS sequence"/>
</dbReference>
<dbReference type="AlphaFoldDB" id="A0A098BP05"/>
<accession>A0A098BP05</accession>
<dbReference type="EMBL" id="CCSD01000082">
    <property type="protein sequence ID" value="CDZ90293.1"/>
    <property type="molecule type" value="Genomic_DNA"/>
</dbReference>
<gene>
    <name evidence="1" type="ORF">RHRU231_690005</name>
</gene>
<sequence length="82" mass="9215">MLLPFALRVGSIRSVELRLVEILVRGAEVFNTANFGRLWGAIDSVPLVGCSLLSPLPRQQRAILARHDRFSAGWRFRLSARL</sequence>
<name>A0A098BP05_9NOCA</name>
<organism evidence="1 2">
    <name type="scientific">Rhodococcus ruber</name>
    <dbReference type="NCBI Taxonomy" id="1830"/>
    <lineage>
        <taxon>Bacteria</taxon>
        <taxon>Bacillati</taxon>
        <taxon>Actinomycetota</taxon>
        <taxon>Actinomycetes</taxon>
        <taxon>Mycobacteriales</taxon>
        <taxon>Nocardiaceae</taxon>
        <taxon>Rhodococcus</taxon>
    </lineage>
</organism>
<proteinExistence type="predicted"/>
<protein>
    <submittedName>
        <fullName evidence="1">Uncharacterized protein</fullName>
    </submittedName>
</protein>
<evidence type="ECO:0000313" key="2">
    <source>
        <dbReference type="Proteomes" id="UP000042997"/>
    </source>
</evidence>
<reference evidence="1 2" key="1">
    <citation type="journal article" date="2014" name="Genome Announc.">
        <title>Draft Genome Sequence of Propane- and Butane-Oxidizing Actinobacterium Rhodococcus ruber IEGM 231.</title>
        <authorList>
            <person name="Ivshina I.B."/>
            <person name="Kuyukina M.S."/>
            <person name="Krivoruchko A.V."/>
            <person name="Barbe V."/>
            <person name="Fischer C."/>
        </authorList>
    </citation>
    <scope>NUCLEOTIDE SEQUENCE [LARGE SCALE GENOMIC DNA]</scope>
</reference>